<keyword evidence="2" id="KW-1185">Reference proteome</keyword>
<dbReference type="AlphaFoldDB" id="A0A5J5BEX6"/>
<accession>A0A5J5BEX6</accession>
<name>A0A5J5BEX6_9ASTE</name>
<proteinExistence type="predicted"/>
<dbReference type="Proteomes" id="UP000325577">
    <property type="component" value="Linkage Group LG13"/>
</dbReference>
<evidence type="ECO:0000313" key="2">
    <source>
        <dbReference type="Proteomes" id="UP000325577"/>
    </source>
</evidence>
<sequence length="104" mass="11923">MKVRVRIEDGRTRTAVAVWLFAVGEDSTLSLIQLRRRLQTLECSLSKARCGLLFILLFLIGCCDFLRPSPTFSGLKIILRFKWHSAPRISHETECGCFEVPLKR</sequence>
<gene>
    <name evidence="1" type="ORF">F0562_025144</name>
</gene>
<organism evidence="1 2">
    <name type="scientific">Nyssa sinensis</name>
    <dbReference type="NCBI Taxonomy" id="561372"/>
    <lineage>
        <taxon>Eukaryota</taxon>
        <taxon>Viridiplantae</taxon>
        <taxon>Streptophyta</taxon>
        <taxon>Embryophyta</taxon>
        <taxon>Tracheophyta</taxon>
        <taxon>Spermatophyta</taxon>
        <taxon>Magnoliopsida</taxon>
        <taxon>eudicotyledons</taxon>
        <taxon>Gunneridae</taxon>
        <taxon>Pentapetalae</taxon>
        <taxon>asterids</taxon>
        <taxon>Cornales</taxon>
        <taxon>Nyssaceae</taxon>
        <taxon>Nyssa</taxon>
    </lineage>
</organism>
<protein>
    <submittedName>
        <fullName evidence="1">Uncharacterized protein</fullName>
    </submittedName>
</protein>
<dbReference type="EMBL" id="CM018036">
    <property type="protein sequence ID" value="KAA8541249.1"/>
    <property type="molecule type" value="Genomic_DNA"/>
</dbReference>
<evidence type="ECO:0000313" key="1">
    <source>
        <dbReference type="EMBL" id="KAA8541249.1"/>
    </source>
</evidence>
<reference evidence="1 2" key="1">
    <citation type="submission" date="2019-09" db="EMBL/GenBank/DDBJ databases">
        <title>A chromosome-level genome assembly of the Chinese tupelo Nyssa sinensis.</title>
        <authorList>
            <person name="Yang X."/>
            <person name="Kang M."/>
            <person name="Yang Y."/>
            <person name="Xiong H."/>
            <person name="Wang M."/>
            <person name="Zhang Z."/>
            <person name="Wang Z."/>
            <person name="Wu H."/>
            <person name="Ma T."/>
            <person name="Liu J."/>
            <person name="Xi Z."/>
        </authorList>
    </citation>
    <scope>NUCLEOTIDE SEQUENCE [LARGE SCALE GENOMIC DNA]</scope>
    <source>
        <strain evidence="1">J267</strain>
        <tissue evidence="1">Leaf</tissue>
    </source>
</reference>